<evidence type="ECO:0000313" key="3">
    <source>
        <dbReference type="EMBL" id="VDL71197.1"/>
    </source>
</evidence>
<keyword evidence="2" id="KW-0560">Oxidoreductase</keyword>
<dbReference type="Gene3D" id="3.40.50.720">
    <property type="entry name" value="NAD(P)-binding Rossmann-like Domain"/>
    <property type="match status" value="1"/>
</dbReference>
<accession>A0A0N4XXB1</accession>
<dbReference type="InterPro" id="IPR002347">
    <property type="entry name" value="SDR_fam"/>
</dbReference>
<dbReference type="PRINTS" id="PR00081">
    <property type="entry name" value="GDHRDH"/>
</dbReference>
<dbReference type="STRING" id="27835.A0A0N4XXB1"/>
<dbReference type="AlphaFoldDB" id="A0A0N4XXB1"/>
<gene>
    <name evidence="3" type="ORF">NBR_LOCUS7608</name>
</gene>
<dbReference type="GO" id="GO:0016491">
    <property type="term" value="F:oxidoreductase activity"/>
    <property type="evidence" value="ECO:0007669"/>
    <property type="project" value="UniProtKB-KW"/>
</dbReference>
<comment type="similarity">
    <text evidence="1">Belongs to the short-chain dehydrogenases/reductases (SDR) family.</text>
</comment>
<proteinExistence type="inferred from homology"/>
<dbReference type="InterPro" id="IPR036291">
    <property type="entry name" value="NAD(P)-bd_dom_sf"/>
</dbReference>
<protein>
    <submittedName>
        <fullName evidence="5">Short-chain dehydrogenase/reductase SDR</fullName>
    </submittedName>
</protein>
<organism evidence="5">
    <name type="scientific">Nippostrongylus brasiliensis</name>
    <name type="common">Rat hookworm</name>
    <dbReference type="NCBI Taxonomy" id="27835"/>
    <lineage>
        <taxon>Eukaryota</taxon>
        <taxon>Metazoa</taxon>
        <taxon>Ecdysozoa</taxon>
        <taxon>Nematoda</taxon>
        <taxon>Chromadorea</taxon>
        <taxon>Rhabditida</taxon>
        <taxon>Rhabditina</taxon>
        <taxon>Rhabditomorpha</taxon>
        <taxon>Strongyloidea</taxon>
        <taxon>Heligmosomidae</taxon>
        <taxon>Nippostrongylus</taxon>
    </lineage>
</organism>
<dbReference type="SUPFAM" id="SSF51735">
    <property type="entry name" value="NAD(P)-binding Rossmann-fold domains"/>
    <property type="match status" value="1"/>
</dbReference>
<sequence length="312" mass="35004">MPSPALSTFRKEDLLERNSSSPAFRFRMKDARRYSNTPHHLLRFEGHVHFCQVSVYVGSEVNPFIIMATSRRALITGASSGIGLALAEQLCKDGHKVTITVRDDQKAQSTEQILNEKKISVDIVKIDFSIWSSVIAGVKEMLEKKMIFDIVIFNAGTMFPNEPSTENGVETCFQVNVLGHMYLADVLIKCRPPRHQIHFVCVSSALFRLCGGSWPLWRVPKEADDWLDAFRPRSRSGWRAYALSKFAITLLASQLNRIDGVSAVAVNPGNAITNVSRNMPSRHRRLLTVFKKTLISVVSFELVLCVGSKKSH</sequence>
<keyword evidence="4" id="KW-1185">Reference proteome</keyword>
<reference evidence="3 4" key="2">
    <citation type="submission" date="2018-11" db="EMBL/GenBank/DDBJ databases">
        <authorList>
            <consortium name="Pathogen Informatics"/>
        </authorList>
    </citation>
    <scope>NUCLEOTIDE SEQUENCE [LARGE SCALE GENOMIC DNA]</scope>
</reference>
<reference evidence="5" key="1">
    <citation type="submission" date="2017-02" db="UniProtKB">
        <authorList>
            <consortium name="WormBaseParasite"/>
        </authorList>
    </citation>
    <scope>IDENTIFICATION</scope>
</reference>
<dbReference type="EMBL" id="UYSL01019906">
    <property type="protein sequence ID" value="VDL71197.1"/>
    <property type="molecule type" value="Genomic_DNA"/>
</dbReference>
<evidence type="ECO:0000256" key="1">
    <source>
        <dbReference type="ARBA" id="ARBA00006484"/>
    </source>
</evidence>
<dbReference type="PANTHER" id="PTHR24320:SF152">
    <property type="entry name" value="SHORT-CHAIN DEHYDROGENASE_REDUCTASE FAMILY PROTEIN"/>
    <property type="match status" value="1"/>
</dbReference>
<dbReference type="Proteomes" id="UP000271162">
    <property type="component" value="Unassembled WGS sequence"/>
</dbReference>
<dbReference type="Pfam" id="PF00106">
    <property type="entry name" value="adh_short"/>
    <property type="match status" value="1"/>
</dbReference>
<evidence type="ECO:0000256" key="2">
    <source>
        <dbReference type="ARBA" id="ARBA00023002"/>
    </source>
</evidence>
<evidence type="ECO:0000313" key="5">
    <source>
        <dbReference type="WBParaSite" id="NBR_0000760701-mRNA-1"/>
    </source>
</evidence>
<dbReference type="PANTHER" id="PTHR24320">
    <property type="entry name" value="RETINOL DEHYDROGENASE"/>
    <property type="match status" value="1"/>
</dbReference>
<dbReference type="WBParaSite" id="NBR_0000760701-mRNA-1">
    <property type="protein sequence ID" value="NBR_0000760701-mRNA-1"/>
    <property type="gene ID" value="NBR_0000760701"/>
</dbReference>
<name>A0A0N4XXB1_NIPBR</name>
<evidence type="ECO:0000313" key="4">
    <source>
        <dbReference type="Proteomes" id="UP000271162"/>
    </source>
</evidence>
<dbReference type="OMA" id="ACYLDRI"/>